<dbReference type="AlphaFoldDB" id="A0A6V8MZS9"/>
<dbReference type="PANTHER" id="PTHR43409">
    <property type="entry name" value="ANAEROBIC MAGNESIUM-PROTOPORPHYRIN IX MONOMETHYL ESTER CYCLASE-RELATED"/>
    <property type="match status" value="1"/>
</dbReference>
<feature type="domain" description="B12-binding" evidence="8">
    <location>
        <begin position="8"/>
        <end position="140"/>
    </location>
</feature>
<dbReference type="SMART" id="SM00729">
    <property type="entry name" value="Elp3"/>
    <property type="match status" value="1"/>
</dbReference>
<dbReference type="Pfam" id="PF04055">
    <property type="entry name" value="Radical_SAM"/>
    <property type="match status" value="1"/>
</dbReference>
<accession>A0A6V8MZS9</accession>
<organism evidence="10 12">
    <name type="scientific">Geomonas paludis</name>
    <dbReference type="NCBI Taxonomy" id="2740185"/>
    <lineage>
        <taxon>Bacteria</taxon>
        <taxon>Pseudomonadati</taxon>
        <taxon>Thermodesulfobacteriota</taxon>
        <taxon>Desulfuromonadia</taxon>
        <taxon>Geobacterales</taxon>
        <taxon>Geobacteraceae</taxon>
        <taxon>Geomonas</taxon>
    </lineage>
</organism>
<reference evidence="12" key="1">
    <citation type="submission" date="2020-06" db="EMBL/GenBank/DDBJ databases">
        <title>Draft genomic sequecing of Geomonas sp. Red736.</title>
        <authorList>
            <person name="Itoh H."/>
            <person name="Xu Z.X."/>
            <person name="Ushijima N."/>
            <person name="Masuda Y."/>
            <person name="Shiratori Y."/>
            <person name="Senoo K."/>
        </authorList>
    </citation>
    <scope>NUCLEOTIDE SEQUENCE [LARGE SCALE GENOMIC DNA]</scope>
    <source>
        <strain evidence="12">Red736</strain>
    </source>
</reference>
<dbReference type="Gene3D" id="3.80.30.20">
    <property type="entry name" value="tm_1862 like domain"/>
    <property type="match status" value="1"/>
</dbReference>
<dbReference type="InterPro" id="IPR023404">
    <property type="entry name" value="rSAM_horseshoe"/>
</dbReference>
<keyword evidence="4" id="KW-0408">Iron</keyword>
<evidence type="ECO:0000256" key="5">
    <source>
        <dbReference type="ARBA" id="ARBA00023014"/>
    </source>
</evidence>
<evidence type="ECO:0000313" key="12">
    <source>
        <dbReference type="Proteomes" id="UP000568888"/>
    </source>
</evidence>
<feature type="repeat" description="TPR" evidence="6">
    <location>
        <begin position="509"/>
        <end position="542"/>
    </location>
</feature>
<dbReference type="SUPFAM" id="SSF102114">
    <property type="entry name" value="Radical SAM enzymes"/>
    <property type="match status" value="1"/>
</dbReference>
<dbReference type="InterPro" id="IPR011990">
    <property type="entry name" value="TPR-like_helical_dom_sf"/>
</dbReference>
<dbReference type="Pfam" id="PF13428">
    <property type="entry name" value="TPR_14"/>
    <property type="match status" value="1"/>
</dbReference>
<dbReference type="SUPFAM" id="SSF52242">
    <property type="entry name" value="Cobalamin (vitamin B12)-binding domain"/>
    <property type="match status" value="1"/>
</dbReference>
<evidence type="ECO:0000256" key="1">
    <source>
        <dbReference type="ARBA" id="ARBA00001966"/>
    </source>
</evidence>
<dbReference type="SFLD" id="SFLDG01123">
    <property type="entry name" value="methyltransferase_(Class_B)"/>
    <property type="match status" value="1"/>
</dbReference>
<protein>
    <submittedName>
        <fullName evidence="10 11">Radical SAM protein</fullName>
    </submittedName>
</protein>
<dbReference type="GO" id="GO:0051539">
    <property type="term" value="F:4 iron, 4 sulfur cluster binding"/>
    <property type="evidence" value="ECO:0007669"/>
    <property type="project" value="UniProtKB-KW"/>
</dbReference>
<dbReference type="Pfam" id="PF13176">
    <property type="entry name" value="TPR_7"/>
    <property type="match status" value="1"/>
</dbReference>
<evidence type="ECO:0000313" key="10">
    <source>
        <dbReference type="EMBL" id="GFO65590.1"/>
    </source>
</evidence>
<gene>
    <name evidence="10" type="ORF">GMPD_35090</name>
    <name evidence="11" type="ORF">M1B72_04195</name>
</gene>
<dbReference type="InterPro" id="IPR058240">
    <property type="entry name" value="rSAM_sf"/>
</dbReference>
<evidence type="ECO:0000259" key="8">
    <source>
        <dbReference type="PROSITE" id="PS51332"/>
    </source>
</evidence>
<dbReference type="EMBL" id="CP096574">
    <property type="protein sequence ID" value="UPU36919.1"/>
    <property type="molecule type" value="Genomic_DNA"/>
</dbReference>
<keyword evidence="6" id="KW-0802">TPR repeat</keyword>
<evidence type="ECO:0000256" key="2">
    <source>
        <dbReference type="ARBA" id="ARBA00022691"/>
    </source>
</evidence>
<name>A0A6V8MZS9_9BACT</name>
<keyword evidence="3" id="KW-0479">Metal-binding</keyword>
<sequence length="572" mass="62312">MKILLAYKCHPQGAKDPFTSLLPVGLLSLNAVLRQAGHAVTLANLSRTSWAQARELLQRLAPDVVGISQFTHNRSESIRLASLAKELDPACCVVLGGPHATHSWREQLERHGAVDAVVLGEGEQALLELVQARAHGRPLSQVAGVACREGGEIAAGAPRAAVADLDQLPLPGSDPGHTIGVDLRRQLEFVITSRGCPASCLFCSSPLFWGRGVRFRSPASVVGELRLLKERYGLIYFSFRDDTFTANRARVLEICRLIQEQRLHILWNCQSRVNAVDEEMLVAMKRAGCECIQFGVESGSPEMLKALGKKILPADVERAAAAARKAGINLSVYLITGIPGEGDQDLQQTVRLIEKIRPQDGQVSPLVYYPGTELLHGAVRRHEVPADLFEKKEGEGFLVRRDPFVERSRQSMLKALQKAGKKARFSPADFAAQRELVGYSFVTELLQAEALEQEGDWEGAIRLCRGMTRQEPDNPWGWLQMAGVQERMGDLAGATRSYHKLAQLVPNHLPAFLALGELALAQGDRAAAARHYQRALELDPCDEAALEGAAQAGVGGGKAGGKAGRVQKPMKR</sequence>
<dbReference type="GO" id="GO:0003824">
    <property type="term" value="F:catalytic activity"/>
    <property type="evidence" value="ECO:0007669"/>
    <property type="project" value="InterPro"/>
</dbReference>
<dbReference type="InterPro" id="IPR006158">
    <property type="entry name" value="Cobalamin-bd"/>
</dbReference>
<dbReference type="GO" id="GO:0046872">
    <property type="term" value="F:metal ion binding"/>
    <property type="evidence" value="ECO:0007669"/>
    <property type="project" value="UniProtKB-KW"/>
</dbReference>
<feature type="region of interest" description="Disordered" evidence="7">
    <location>
        <begin position="551"/>
        <end position="572"/>
    </location>
</feature>
<reference evidence="10" key="2">
    <citation type="journal article" date="2021" name="Int. J. Syst. Evol. Microbiol.">
        <title>Geomonas silvestris sp. nov., Geomonas paludis sp. nov. and Geomonas limicola sp. nov., isolated from terrestrial environments, and emended description of the genus Geomonas.</title>
        <authorList>
            <person name="Itoh H."/>
            <person name="Xu Z."/>
            <person name="Masuda Y."/>
            <person name="Ushijima N."/>
            <person name="Hayakawa C."/>
            <person name="Shiratori Y."/>
            <person name="Senoo K."/>
        </authorList>
    </citation>
    <scope>NUCLEOTIDE SEQUENCE</scope>
    <source>
        <strain evidence="10">Red736</strain>
    </source>
</reference>
<dbReference type="InterPro" id="IPR007197">
    <property type="entry name" value="rSAM"/>
</dbReference>
<dbReference type="Gene3D" id="3.40.50.280">
    <property type="entry name" value="Cobalamin-binding domain"/>
    <property type="match status" value="1"/>
</dbReference>
<dbReference type="Proteomes" id="UP000831485">
    <property type="component" value="Chromosome"/>
</dbReference>
<dbReference type="CDD" id="cd01335">
    <property type="entry name" value="Radical_SAM"/>
    <property type="match status" value="1"/>
</dbReference>
<dbReference type="SFLD" id="SFLDG01082">
    <property type="entry name" value="B12-binding_domain_containing"/>
    <property type="match status" value="1"/>
</dbReference>
<dbReference type="InterPro" id="IPR006638">
    <property type="entry name" value="Elp3/MiaA/NifB-like_rSAM"/>
</dbReference>
<dbReference type="PROSITE" id="PS50005">
    <property type="entry name" value="TPR"/>
    <property type="match status" value="1"/>
</dbReference>
<dbReference type="InterPro" id="IPR034466">
    <property type="entry name" value="Methyltransferase_Class_B"/>
</dbReference>
<evidence type="ECO:0000313" key="11">
    <source>
        <dbReference type="EMBL" id="UPU36919.1"/>
    </source>
</evidence>
<dbReference type="PROSITE" id="PS51918">
    <property type="entry name" value="RADICAL_SAM"/>
    <property type="match status" value="1"/>
</dbReference>
<dbReference type="SUPFAM" id="SSF48452">
    <property type="entry name" value="TPR-like"/>
    <property type="match status" value="1"/>
</dbReference>
<dbReference type="EMBL" id="BLXY01000010">
    <property type="protein sequence ID" value="GFO65590.1"/>
    <property type="molecule type" value="Genomic_DNA"/>
</dbReference>
<dbReference type="InterPro" id="IPR019734">
    <property type="entry name" value="TPR_rpt"/>
</dbReference>
<dbReference type="GO" id="GO:0005829">
    <property type="term" value="C:cytosol"/>
    <property type="evidence" value="ECO:0007669"/>
    <property type="project" value="TreeGrafter"/>
</dbReference>
<dbReference type="RefSeq" id="WP_183349828.1">
    <property type="nucleotide sequence ID" value="NZ_BLXY01000010.1"/>
</dbReference>
<reference evidence="11" key="3">
    <citation type="submission" date="2022-04" db="EMBL/GenBank/DDBJ databases">
        <authorList>
            <person name="Liu G."/>
        </authorList>
    </citation>
    <scope>NUCLEOTIDE SEQUENCE</scope>
    <source>
        <strain evidence="11">RG22</strain>
    </source>
</reference>
<dbReference type="SMART" id="SM00028">
    <property type="entry name" value="TPR"/>
    <property type="match status" value="3"/>
</dbReference>
<dbReference type="GO" id="GO:0031419">
    <property type="term" value="F:cobalamin binding"/>
    <property type="evidence" value="ECO:0007669"/>
    <property type="project" value="InterPro"/>
</dbReference>
<dbReference type="SFLD" id="SFLDS00029">
    <property type="entry name" value="Radical_SAM"/>
    <property type="match status" value="1"/>
</dbReference>
<evidence type="ECO:0000256" key="3">
    <source>
        <dbReference type="ARBA" id="ARBA00022723"/>
    </source>
</evidence>
<dbReference type="InterPro" id="IPR036724">
    <property type="entry name" value="Cobalamin-bd_sf"/>
</dbReference>
<evidence type="ECO:0000256" key="4">
    <source>
        <dbReference type="ARBA" id="ARBA00023004"/>
    </source>
</evidence>
<keyword evidence="13" id="KW-1185">Reference proteome</keyword>
<evidence type="ECO:0000313" key="13">
    <source>
        <dbReference type="Proteomes" id="UP000831485"/>
    </source>
</evidence>
<proteinExistence type="predicted"/>
<evidence type="ECO:0000259" key="9">
    <source>
        <dbReference type="PROSITE" id="PS51918"/>
    </source>
</evidence>
<dbReference type="Gene3D" id="1.25.40.10">
    <property type="entry name" value="Tetratricopeptide repeat domain"/>
    <property type="match status" value="1"/>
</dbReference>
<dbReference type="PANTHER" id="PTHR43409:SF16">
    <property type="entry name" value="SLR0320 PROTEIN"/>
    <property type="match status" value="1"/>
</dbReference>
<evidence type="ECO:0000256" key="6">
    <source>
        <dbReference type="PROSITE-ProRule" id="PRU00339"/>
    </source>
</evidence>
<comment type="cofactor">
    <cofactor evidence="1">
        <name>[4Fe-4S] cluster</name>
        <dbReference type="ChEBI" id="CHEBI:49883"/>
    </cofactor>
</comment>
<keyword evidence="2" id="KW-0949">S-adenosyl-L-methionine</keyword>
<evidence type="ECO:0000256" key="7">
    <source>
        <dbReference type="SAM" id="MobiDB-lite"/>
    </source>
</evidence>
<feature type="domain" description="Radical SAM core" evidence="9">
    <location>
        <begin position="182"/>
        <end position="401"/>
    </location>
</feature>
<keyword evidence="5" id="KW-0411">Iron-sulfur</keyword>
<feature type="compositionally biased region" description="Gly residues" evidence="7">
    <location>
        <begin position="553"/>
        <end position="563"/>
    </location>
</feature>
<dbReference type="InterPro" id="IPR051198">
    <property type="entry name" value="BchE-like"/>
</dbReference>
<dbReference type="Pfam" id="PF02310">
    <property type="entry name" value="B12-binding"/>
    <property type="match status" value="1"/>
</dbReference>
<dbReference type="PROSITE" id="PS51332">
    <property type="entry name" value="B12_BINDING"/>
    <property type="match status" value="1"/>
</dbReference>
<dbReference type="Proteomes" id="UP000568888">
    <property type="component" value="Unassembled WGS sequence"/>
</dbReference>
<dbReference type="CDD" id="cd02068">
    <property type="entry name" value="radical_SAM_B12_BD"/>
    <property type="match status" value="1"/>
</dbReference>